<keyword evidence="4" id="KW-1185">Reference proteome</keyword>
<reference evidence="3" key="1">
    <citation type="journal article" date="2023" name="Plant J.">
        <title>Genome sequences and population genomics provide insights into the demographic history, inbreeding, and mutation load of two 'living fossil' tree species of Dipteronia.</title>
        <authorList>
            <person name="Feng Y."/>
            <person name="Comes H.P."/>
            <person name="Chen J."/>
            <person name="Zhu S."/>
            <person name="Lu R."/>
            <person name="Zhang X."/>
            <person name="Li P."/>
            <person name="Qiu J."/>
            <person name="Olsen K.M."/>
            <person name="Qiu Y."/>
        </authorList>
    </citation>
    <scope>NUCLEOTIDE SEQUENCE</scope>
    <source>
        <strain evidence="3">NBL</strain>
    </source>
</reference>
<feature type="domain" description="RNase H type-1" evidence="2">
    <location>
        <begin position="2"/>
        <end position="67"/>
    </location>
</feature>
<name>A0AAE0DYB7_9ROSI</name>
<dbReference type="Proteomes" id="UP001281410">
    <property type="component" value="Unassembled WGS sequence"/>
</dbReference>
<dbReference type="InterPro" id="IPR044730">
    <property type="entry name" value="RNase_H-like_dom_plant"/>
</dbReference>
<gene>
    <name evidence="3" type="ORF">Dsin_026912</name>
</gene>
<evidence type="ECO:0000259" key="2">
    <source>
        <dbReference type="Pfam" id="PF13456"/>
    </source>
</evidence>
<evidence type="ECO:0000313" key="4">
    <source>
        <dbReference type="Proteomes" id="UP001281410"/>
    </source>
</evidence>
<keyword evidence="1" id="KW-0472">Membrane</keyword>
<protein>
    <recommendedName>
        <fullName evidence="2">RNase H type-1 domain-containing protein</fullName>
    </recommendedName>
</protein>
<organism evidence="3 4">
    <name type="scientific">Dipteronia sinensis</name>
    <dbReference type="NCBI Taxonomy" id="43782"/>
    <lineage>
        <taxon>Eukaryota</taxon>
        <taxon>Viridiplantae</taxon>
        <taxon>Streptophyta</taxon>
        <taxon>Embryophyta</taxon>
        <taxon>Tracheophyta</taxon>
        <taxon>Spermatophyta</taxon>
        <taxon>Magnoliopsida</taxon>
        <taxon>eudicotyledons</taxon>
        <taxon>Gunneridae</taxon>
        <taxon>Pentapetalae</taxon>
        <taxon>rosids</taxon>
        <taxon>malvids</taxon>
        <taxon>Sapindales</taxon>
        <taxon>Sapindaceae</taxon>
        <taxon>Hippocastanoideae</taxon>
        <taxon>Acereae</taxon>
        <taxon>Dipteronia</taxon>
    </lineage>
</organism>
<evidence type="ECO:0000256" key="1">
    <source>
        <dbReference type="SAM" id="Phobius"/>
    </source>
</evidence>
<dbReference type="InterPro" id="IPR002156">
    <property type="entry name" value="RNaseH_domain"/>
</dbReference>
<comment type="caution">
    <text evidence="3">The sequence shown here is derived from an EMBL/GenBank/DDBJ whole genome shotgun (WGS) entry which is preliminary data.</text>
</comment>
<dbReference type="CDD" id="cd06222">
    <property type="entry name" value="RNase_H_like"/>
    <property type="match status" value="1"/>
</dbReference>
<dbReference type="GO" id="GO:0004523">
    <property type="term" value="F:RNA-DNA hybrid ribonuclease activity"/>
    <property type="evidence" value="ECO:0007669"/>
    <property type="project" value="InterPro"/>
</dbReference>
<dbReference type="EMBL" id="JANJYJ010000008">
    <property type="protein sequence ID" value="KAK3195602.1"/>
    <property type="molecule type" value="Genomic_DNA"/>
</dbReference>
<evidence type="ECO:0000313" key="3">
    <source>
        <dbReference type="EMBL" id="KAK3195602.1"/>
    </source>
</evidence>
<feature type="transmembrane region" description="Helical" evidence="1">
    <location>
        <begin position="60"/>
        <end position="81"/>
    </location>
</feature>
<keyword evidence="1" id="KW-1133">Transmembrane helix</keyword>
<keyword evidence="1" id="KW-0812">Transmembrane</keyword>
<dbReference type="Pfam" id="PF13456">
    <property type="entry name" value="RVT_3"/>
    <property type="match status" value="1"/>
</dbReference>
<dbReference type="GO" id="GO:0003676">
    <property type="term" value="F:nucleic acid binding"/>
    <property type="evidence" value="ECO:0007669"/>
    <property type="project" value="InterPro"/>
</dbReference>
<accession>A0AAE0DYB7</accession>
<sequence>MGCSTQVLEACFSPQVAEATAIFRGIVFAMDSGLVPAVIESDAKTVVELINSGKVPLDDIGTIIADILRLGLIVLIFRFLLLIDP</sequence>
<dbReference type="AlphaFoldDB" id="A0AAE0DYB7"/>
<proteinExistence type="predicted"/>